<dbReference type="SUPFAM" id="SSF52129">
    <property type="entry name" value="Caspase-like"/>
    <property type="match status" value="1"/>
</dbReference>
<dbReference type="PROSITE" id="PS50207">
    <property type="entry name" value="CASPASE_P10"/>
    <property type="match status" value="1"/>
</dbReference>
<dbReference type="InterPro" id="IPR029030">
    <property type="entry name" value="Caspase-like_dom_sf"/>
</dbReference>
<dbReference type="InterPro" id="IPR002138">
    <property type="entry name" value="Pept_C14_p10"/>
</dbReference>
<reference evidence="6 7" key="1">
    <citation type="submission" date="2024-08" db="EMBL/GenBank/DDBJ databases">
        <authorList>
            <person name="Cucini C."/>
            <person name="Frati F."/>
        </authorList>
    </citation>
    <scope>NUCLEOTIDE SEQUENCE [LARGE SCALE GENOMIC DNA]</scope>
</reference>
<dbReference type="InterPro" id="IPR002398">
    <property type="entry name" value="Pept_C14"/>
</dbReference>
<feature type="domain" description="Caspase family p10" evidence="4">
    <location>
        <begin position="256"/>
        <end position="312"/>
    </location>
</feature>
<feature type="coiled-coil region" evidence="3">
    <location>
        <begin position="26"/>
        <end position="68"/>
    </location>
</feature>
<sequence length="312" mass="35954">MLFARKIFPGHRRSVITQSQSQLNKIHKLKLKKPEAEAESGNMEEELMQALELNASEIRKLLDFEKDETPLKVIVKKPATKVQYVVRAPIYNLPPSSVGLKGYALILNIIEFEDYTMSRGRGATLDMEYMRELWKQLGYQIFPSEEDLKKKRMTKDDILRMIKEFKESCEKGKPKSIVVYIGSHGGWDTICTSDADKEGNEITIKLYNEIIDEFSNAKFKNQRKILPKIFLIQACQDHSRNSRDNSKPHPPGHIDDTVVCTAQVPGASANRDYHKGSWFVYCLTWVFMNKAHKCTLDEMLTMVTITIMLHHK</sequence>
<dbReference type="InterPro" id="IPR001309">
    <property type="entry name" value="Pept_C14_p20"/>
</dbReference>
<dbReference type="EMBL" id="CAXLJM020000068">
    <property type="protein sequence ID" value="CAL8124137.1"/>
    <property type="molecule type" value="Genomic_DNA"/>
</dbReference>
<evidence type="ECO:0000256" key="3">
    <source>
        <dbReference type="SAM" id="Coils"/>
    </source>
</evidence>
<feature type="domain" description="Caspase family p20" evidence="5">
    <location>
        <begin position="100"/>
        <end position="239"/>
    </location>
</feature>
<comment type="caution">
    <text evidence="6">The sequence shown here is derived from an EMBL/GenBank/DDBJ whole genome shotgun (WGS) entry which is preliminary data.</text>
</comment>
<proteinExistence type="inferred from homology"/>
<organism evidence="6 7">
    <name type="scientific">Orchesella dallaii</name>
    <dbReference type="NCBI Taxonomy" id="48710"/>
    <lineage>
        <taxon>Eukaryota</taxon>
        <taxon>Metazoa</taxon>
        <taxon>Ecdysozoa</taxon>
        <taxon>Arthropoda</taxon>
        <taxon>Hexapoda</taxon>
        <taxon>Collembola</taxon>
        <taxon>Entomobryomorpha</taxon>
        <taxon>Entomobryoidea</taxon>
        <taxon>Orchesellidae</taxon>
        <taxon>Orchesellinae</taxon>
        <taxon>Orchesella</taxon>
    </lineage>
</organism>
<evidence type="ECO:0000259" key="5">
    <source>
        <dbReference type="PROSITE" id="PS50208"/>
    </source>
</evidence>
<evidence type="ECO:0000313" key="7">
    <source>
        <dbReference type="Proteomes" id="UP001642540"/>
    </source>
</evidence>
<dbReference type="InterPro" id="IPR015917">
    <property type="entry name" value="Pept_C14A"/>
</dbReference>
<evidence type="ECO:0000259" key="4">
    <source>
        <dbReference type="PROSITE" id="PS50207"/>
    </source>
</evidence>
<dbReference type="Pfam" id="PF00656">
    <property type="entry name" value="Peptidase_C14"/>
    <property type="match status" value="1"/>
</dbReference>
<keyword evidence="3" id="KW-0175">Coiled coil</keyword>
<dbReference type="PANTHER" id="PTHR47901">
    <property type="entry name" value="CASPASE RECRUITMENT DOMAIN-CONTAINING PROTEIN 18"/>
    <property type="match status" value="1"/>
</dbReference>
<dbReference type="Gene3D" id="3.40.50.1460">
    <property type="match status" value="1"/>
</dbReference>
<dbReference type="Gene3D" id="3.30.70.1470">
    <property type="entry name" value="Caspase-like"/>
    <property type="match status" value="1"/>
</dbReference>
<evidence type="ECO:0000256" key="1">
    <source>
        <dbReference type="ARBA" id="ARBA00010134"/>
    </source>
</evidence>
<accession>A0ABP1RAB1</accession>
<dbReference type="SMART" id="SM00115">
    <property type="entry name" value="CASc"/>
    <property type="match status" value="1"/>
</dbReference>
<comment type="similarity">
    <text evidence="1 2">Belongs to the peptidase C14A family.</text>
</comment>
<gene>
    <name evidence="6" type="ORF">ODALV1_LOCUS20480</name>
</gene>
<name>A0ABP1RAB1_9HEXA</name>
<keyword evidence="7" id="KW-1185">Reference proteome</keyword>
<dbReference type="PROSITE" id="PS50208">
    <property type="entry name" value="CASPASE_P20"/>
    <property type="match status" value="1"/>
</dbReference>
<protein>
    <submittedName>
        <fullName evidence="6">Uncharacterized protein</fullName>
    </submittedName>
</protein>
<dbReference type="InterPro" id="IPR011600">
    <property type="entry name" value="Pept_C14_caspase"/>
</dbReference>
<evidence type="ECO:0000313" key="6">
    <source>
        <dbReference type="EMBL" id="CAL8124137.1"/>
    </source>
</evidence>
<dbReference type="Proteomes" id="UP001642540">
    <property type="component" value="Unassembled WGS sequence"/>
</dbReference>
<dbReference type="PANTHER" id="PTHR47901:SF3">
    <property type="entry name" value="CASPASE-1"/>
    <property type="match status" value="1"/>
</dbReference>
<evidence type="ECO:0000256" key="2">
    <source>
        <dbReference type="RuleBase" id="RU003971"/>
    </source>
</evidence>